<name>A0A5C5E9W9_9LACT</name>
<feature type="transmembrane region" description="Helical" evidence="2">
    <location>
        <begin position="664"/>
        <end position="686"/>
    </location>
</feature>
<keyword evidence="2" id="KW-1133">Transmembrane helix</keyword>
<accession>A0A5C5E9W9</accession>
<dbReference type="EMBL" id="VENO01000001">
    <property type="protein sequence ID" value="TNV69862.1"/>
    <property type="molecule type" value="Genomic_DNA"/>
</dbReference>
<dbReference type="AlphaFoldDB" id="A0A5C5E9W9"/>
<feature type="chain" id="PRO_5038487556" evidence="3">
    <location>
        <begin position="26"/>
        <end position="831"/>
    </location>
</feature>
<dbReference type="SMART" id="SM00327">
    <property type="entry name" value="VWA"/>
    <property type="match status" value="1"/>
</dbReference>
<evidence type="ECO:0000256" key="2">
    <source>
        <dbReference type="SAM" id="Phobius"/>
    </source>
</evidence>
<organism evidence="5 6">
    <name type="scientific">Trichococcus shcherbakoviae subsp. psychrophilus</name>
    <dbReference type="NCBI Taxonomy" id="2585775"/>
    <lineage>
        <taxon>Bacteria</taxon>
        <taxon>Bacillati</taxon>
        <taxon>Bacillota</taxon>
        <taxon>Bacilli</taxon>
        <taxon>Lactobacillales</taxon>
        <taxon>Carnobacteriaceae</taxon>
        <taxon>Trichococcus</taxon>
    </lineage>
</organism>
<evidence type="ECO:0000259" key="4">
    <source>
        <dbReference type="PROSITE" id="PS50234"/>
    </source>
</evidence>
<dbReference type="InterPro" id="IPR036465">
    <property type="entry name" value="vWFA_dom_sf"/>
</dbReference>
<dbReference type="CDD" id="cd00198">
    <property type="entry name" value="vWFA"/>
    <property type="match status" value="1"/>
</dbReference>
<proteinExistence type="predicted"/>
<sequence length="831" mass="90426">MTIKKGWIICVMMALVGFGSMPVYSAAETGTSKKIAVSLVIDTSGSMKETDPANLRKTAADIFVDMLSPDDYVGIVSFSTEVTELAPLQQVGDATNKQAIKGALAPIVNANGNTNYQLALQKAERQLDSYTQEDVRKVVIFLTDGVPEPDYALREDAAFMSSYMESLWQTTAQLGLKNYAVYALGFGTADPSTLQRIASETRGEAKFLGNANEIAVNFFEVLRTLKNRQGFWNETIAVAGETVLPFQIDGYDSQVTMAVTFDATGMDAWVRSKNGLDSTGKMNIQKNESYTILTLNQTDKELAGEWELVLSGAGNAQLFGDKDLNLKAWMQEPQANVQLSLDEPIEIAVAVTGEMTEDMSVAVLISKNGSTEIETVPLVLKDGTYMATYENVDQAGTYILETQISENGTAITSNSTSVSVQQLPAVISETVIQDGIYKLSESQFITGSLDLDGVPLTGISELNITSFSLTEHFSDGRQEIHPMSDSESENSGDALNGDGIYSYPLSMDEDGDFTASLMVQGIYQGGSFTLEKELGNYQVVSGGMISGTFAEGELFGKPGGELTIPVQLENNSERNEMVHVSLLSEKAISDEQTLTLEAGEKIETSFSVKLADDTPLEKQLVSLVLSAEDPLTSVEAGKQTSIAVLSGNALLIRNLGIFLSDNSLLIVSVLLLPVLIFMLGRILYALKRKKALQIARSLKYSRIENLEDITELRLPKKPGKVLIAMGEETNDAGLFLLGPKIPYLLTVEIGFHPSGSKWLEGLRSFSKAHLPMHITVVTTPPGIIKFNGEVYTSKEIFDQDVFESGGYQFTYQAEKALMEEDKARNLLEGKM</sequence>
<evidence type="ECO:0000313" key="6">
    <source>
        <dbReference type="Proteomes" id="UP000313395"/>
    </source>
</evidence>
<dbReference type="PANTHER" id="PTHR10579:SF43">
    <property type="entry name" value="ZINC FINGER (C3HC4-TYPE RING FINGER) FAMILY PROTEIN"/>
    <property type="match status" value="1"/>
</dbReference>
<dbReference type="Gene3D" id="3.40.50.410">
    <property type="entry name" value="von Willebrand factor, type A domain"/>
    <property type="match status" value="1"/>
</dbReference>
<comment type="caution">
    <text evidence="5">The sequence shown here is derived from an EMBL/GenBank/DDBJ whole genome shotgun (WGS) entry which is preliminary data.</text>
</comment>
<keyword evidence="6" id="KW-1185">Reference proteome</keyword>
<evidence type="ECO:0000256" key="1">
    <source>
        <dbReference type="SAM" id="MobiDB-lite"/>
    </source>
</evidence>
<feature type="domain" description="VWFA" evidence="4">
    <location>
        <begin position="36"/>
        <end position="222"/>
    </location>
</feature>
<dbReference type="PROSITE" id="PS50234">
    <property type="entry name" value="VWFA"/>
    <property type="match status" value="1"/>
</dbReference>
<keyword evidence="3" id="KW-0732">Signal</keyword>
<feature type="signal peptide" evidence="3">
    <location>
        <begin position="1"/>
        <end position="25"/>
    </location>
</feature>
<feature type="region of interest" description="Disordered" evidence="1">
    <location>
        <begin position="478"/>
        <end position="497"/>
    </location>
</feature>
<evidence type="ECO:0000256" key="3">
    <source>
        <dbReference type="SAM" id="SignalP"/>
    </source>
</evidence>
<dbReference type="Proteomes" id="UP000313395">
    <property type="component" value="Unassembled WGS sequence"/>
</dbReference>
<keyword evidence="2" id="KW-0812">Transmembrane</keyword>
<dbReference type="PANTHER" id="PTHR10579">
    <property type="entry name" value="CALCIUM-ACTIVATED CHLORIDE CHANNEL REGULATOR"/>
    <property type="match status" value="1"/>
</dbReference>
<dbReference type="RefSeq" id="WP_140185195.1">
    <property type="nucleotide sequence ID" value="NZ_VENO01000001.1"/>
</dbReference>
<dbReference type="InterPro" id="IPR002035">
    <property type="entry name" value="VWF_A"/>
</dbReference>
<protein>
    <submittedName>
        <fullName evidence="5">VWA domain-containing protein</fullName>
    </submittedName>
</protein>
<gene>
    <name evidence="5" type="ORF">FHK04_01080</name>
</gene>
<evidence type="ECO:0000313" key="5">
    <source>
        <dbReference type="EMBL" id="TNV69862.1"/>
    </source>
</evidence>
<dbReference type="SUPFAM" id="SSF53300">
    <property type="entry name" value="vWA-like"/>
    <property type="match status" value="1"/>
</dbReference>
<keyword evidence="2" id="KW-0472">Membrane</keyword>
<dbReference type="InterPro" id="IPR051266">
    <property type="entry name" value="CLCR"/>
</dbReference>
<dbReference type="Pfam" id="PF00092">
    <property type="entry name" value="VWA"/>
    <property type="match status" value="1"/>
</dbReference>
<reference evidence="5 6" key="1">
    <citation type="submission" date="2019-06" db="EMBL/GenBank/DDBJ databases">
        <title>Description Trichococcus psychrophilus sp. nov., isolated from a cold spring, by genomic and phenotypic analyses.</title>
        <authorList>
            <person name="Zakharyuk A."/>
        </authorList>
    </citation>
    <scope>NUCLEOTIDE SEQUENCE [LARGE SCALE GENOMIC DNA]</scope>
    <source>
        <strain evidence="5 6">SKBG</strain>
    </source>
</reference>